<comment type="subcellular location">
    <subcellularLocation>
        <location evidence="1">Membrane</location>
    </subcellularLocation>
</comment>
<dbReference type="Pfam" id="PF01103">
    <property type="entry name" value="Omp85"/>
    <property type="match status" value="1"/>
</dbReference>
<feature type="domain" description="POTRA" evidence="10">
    <location>
        <begin position="281"/>
        <end position="359"/>
    </location>
</feature>
<feature type="domain" description="POTRA" evidence="10">
    <location>
        <begin position="38"/>
        <end position="109"/>
    </location>
</feature>
<comment type="caution">
    <text evidence="11">The sequence shown here is derived from an EMBL/GenBank/DDBJ whole genome shotgun (WGS) entry which is preliminary data.</text>
</comment>
<protein>
    <recommendedName>
        <fullName evidence="8">Outer membrane protein assembly factor BamA</fullName>
    </recommendedName>
</protein>
<name>A0A932CP51_UNCTE</name>
<evidence type="ECO:0000313" key="12">
    <source>
        <dbReference type="Proteomes" id="UP000769766"/>
    </source>
</evidence>
<accession>A0A932CP51</accession>
<keyword evidence="5" id="KW-0677">Repeat</keyword>
<dbReference type="GO" id="GO:0009279">
    <property type="term" value="C:cell outer membrane"/>
    <property type="evidence" value="ECO:0007669"/>
    <property type="project" value="UniProtKB-UniRule"/>
</dbReference>
<dbReference type="Pfam" id="PF07244">
    <property type="entry name" value="POTRA"/>
    <property type="match status" value="5"/>
</dbReference>
<dbReference type="InterPro" id="IPR000184">
    <property type="entry name" value="Bac_surfAg_D15"/>
</dbReference>
<gene>
    <name evidence="11" type="primary">bamA</name>
    <name evidence="11" type="ORF">HYY20_06280</name>
</gene>
<keyword evidence="7" id="KW-0998">Cell outer membrane</keyword>
<evidence type="ECO:0000256" key="4">
    <source>
        <dbReference type="ARBA" id="ARBA00022729"/>
    </source>
</evidence>
<feature type="domain" description="POTRA" evidence="10">
    <location>
        <begin position="110"/>
        <end position="187"/>
    </location>
</feature>
<dbReference type="InterPro" id="IPR039910">
    <property type="entry name" value="D15-like"/>
</dbReference>
<feature type="compositionally biased region" description="Acidic residues" evidence="9">
    <location>
        <begin position="834"/>
        <end position="846"/>
    </location>
</feature>
<keyword evidence="4" id="KW-0732">Signal</keyword>
<dbReference type="EMBL" id="JACPRF010000192">
    <property type="protein sequence ID" value="MBI2876471.1"/>
    <property type="molecule type" value="Genomic_DNA"/>
</dbReference>
<feature type="region of interest" description="Disordered" evidence="9">
    <location>
        <begin position="833"/>
        <end position="861"/>
    </location>
</feature>
<proteinExistence type="inferred from homology"/>
<dbReference type="Gene3D" id="3.10.20.310">
    <property type="entry name" value="membrane protein fhac"/>
    <property type="match status" value="5"/>
</dbReference>
<keyword evidence="6" id="KW-0472">Membrane</keyword>
<dbReference type="PANTHER" id="PTHR12815:SF47">
    <property type="entry name" value="TRANSLOCATION AND ASSEMBLY MODULE SUBUNIT TAMA"/>
    <property type="match status" value="1"/>
</dbReference>
<sequence>MGKPLRTGNRTFWCLWLASILGLSLLIEGSSWGDDVQPIIASIKVEGNRRIEESAIKFVLESKVGHAYLPARLSKDIRKIYELGYFKDVKVDVLENPSGVVLTYQVIEQPTLEKIVIMGNDKIKTADLEEKLGLKLHAVLNQQAVQEGIQTLKNHYREQGFYFAEVESTQKELVGNQVGLELRIKEGDKLKVEKIAFQGNRTFPAQKLAGVIQTKEKGLIASILGKDLYRDVLMRDDMMRLQIFYQDNGFIDIQVGEPILKLNKEAQKVSITIPLKEGPQYKIGKVTVKGDDVYTQQDLTGELKSLGGAIFSRSTLREDMQRITELYSQKGFAFADVEPLTEVHEASRKIDINFAVDKGQKMYVGQIYIQGNTKTRDKVVRREIPFKEGELYNSEYLKNSEDRLKQTGYFEEVKVATQRQSNENGLVDLEVKLTEKPTGNITFGGGFSTSASLLGQVGIEQNNLFGTGLKANLSGQLGGRRSRIVLGITQPYFMDLPVSAGFSLYDRFSEYPSFEANRMGSEVSMSKHLFEFFNASMGLKLEKVGLDEIDEYEIPVFEKGSDGKPTGVPKYILKGPLKGHQRVAFKSVLPSDQKENTSTSSVVASLSRNTLDNFLFPNYGSRITLSGELAGGLGDSSFYKGELDMNRFIPLSFLHSLFSYPLLQKLTLRLRGNFGIGGGLGKTGFGIKNDGLPIYERFFLGGDNNLRGYDFEDVGPKGQITRYRCETRDKGECTKYKTNPKTGKLETVTSSGDAIGGDYSALLSAEVYFPIPLTLPYVKALRGVGFFDMGDIFAKGDAKDFFNVFSYRKSMGVGVRVLTPMGPVRADIAYRLDEGEDRDEQDEEDEGSGRTKFHFGFGSTF</sequence>
<evidence type="ECO:0000256" key="9">
    <source>
        <dbReference type="SAM" id="MobiDB-lite"/>
    </source>
</evidence>
<dbReference type="Gene3D" id="2.40.160.50">
    <property type="entry name" value="membrane protein fhac: a member of the omp85/tpsb transporter family"/>
    <property type="match status" value="1"/>
</dbReference>
<keyword evidence="3" id="KW-0812">Transmembrane</keyword>
<evidence type="ECO:0000256" key="1">
    <source>
        <dbReference type="ARBA" id="ARBA00004370"/>
    </source>
</evidence>
<feature type="domain" description="POTRA" evidence="10">
    <location>
        <begin position="362"/>
        <end position="436"/>
    </location>
</feature>
<evidence type="ECO:0000256" key="6">
    <source>
        <dbReference type="ARBA" id="ARBA00023136"/>
    </source>
</evidence>
<evidence type="ECO:0000256" key="2">
    <source>
        <dbReference type="ARBA" id="ARBA00022452"/>
    </source>
</evidence>
<dbReference type="PIRSF" id="PIRSF006076">
    <property type="entry name" value="OM_assembly_OMP85"/>
    <property type="match status" value="1"/>
</dbReference>
<dbReference type="Proteomes" id="UP000769766">
    <property type="component" value="Unassembled WGS sequence"/>
</dbReference>
<dbReference type="AlphaFoldDB" id="A0A932CP51"/>
<reference evidence="11" key="1">
    <citation type="submission" date="2020-07" db="EMBL/GenBank/DDBJ databases">
        <title>Huge and variable diversity of episymbiotic CPR bacteria and DPANN archaea in groundwater ecosystems.</title>
        <authorList>
            <person name="He C.Y."/>
            <person name="Keren R."/>
            <person name="Whittaker M."/>
            <person name="Farag I.F."/>
            <person name="Doudna J."/>
            <person name="Cate J.H.D."/>
            <person name="Banfield J.F."/>
        </authorList>
    </citation>
    <scope>NUCLEOTIDE SEQUENCE</scope>
    <source>
        <strain evidence="11">NC_groundwater_672_Ag_B-0.1um_62_36</strain>
    </source>
</reference>
<dbReference type="PANTHER" id="PTHR12815">
    <property type="entry name" value="SORTING AND ASSEMBLY MACHINERY SAMM50 PROTEIN FAMILY MEMBER"/>
    <property type="match status" value="1"/>
</dbReference>
<dbReference type="NCBIfam" id="TIGR03303">
    <property type="entry name" value="OM_YaeT"/>
    <property type="match status" value="1"/>
</dbReference>
<organism evidence="11 12">
    <name type="scientific">Tectimicrobiota bacterium</name>
    <dbReference type="NCBI Taxonomy" id="2528274"/>
    <lineage>
        <taxon>Bacteria</taxon>
        <taxon>Pseudomonadati</taxon>
        <taxon>Nitrospinota/Tectimicrobiota group</taxon>
        <taxon>Candidatus Tectimicrobiota</taxon>
    </lineage>
</organism>
<dbReference type="GO" id="GO:0071709">
    <property type="term" value="P:membrane assembly"/>
    <property type="evidence" value="ECO:0007669"/>
    <property type="project" value="InterPro"/>
</dbReference>
<keyword evidence="2" id="KW-1134">Transmembrane beta strand</keyword>
<evidence type="ECO:0000256" key="5">
    <source>
        <dbReference type="ARBA" id="ARBA00022737"/>
    </source>
</evidence>
<evidence type="ECO:0000256" key="8">
    <source>
        <dbReference type="NCBIfam" id="TIGR03303"/>
    </source>
</evidence>
<dbReference type="HAMAP" id="MF_01430">
    <property type="entry name" value="OM_assembly_BamA"/>
    <property type="match status" value="1"/>
</dbReference>
<evidence type="ECO:0000256" key="7">
    <source>
        <dbReference type="ARBA" id="ARBA00023237"/>
    </source>
</evidence>
<evidence type="ECO:0000313" key="11">
    <source>
        <dbReference type="EMBL" id="MBI2876471.1"/>
    </source>
</evidence>
<evidence type="ECO:0000259" key="10">
    <source>
        <dbReference type="PROSITE" id="PS51779"/>
    </source>
</evidence>
<dbReference type="InterPro" id="IPR010827">
    <property type="entry name" value="BamA/TamA_POTRA"/>
</dbReference>
<dbReference type="PROSITE" id="PS51779">
    <property type="entry name" value="POTRA"/>
    <property type="match status" value="4"/>
</dbReference>
<dbReference type="InterPro" id="IPR023707">
    <property type="entry name" value="OM_assembly_BamA"/>
</dbReference>
<evidence type="ECO:0000256" key="3">
    <source>
        <dbReference type="ARBA" id="ARBA00022692"/>
    </source>
</evidence>
<dbReference type="InterPro" id="IPR034746">
    <property type="entry name" value="POTRA"/>
</dbReference>